<accession>A0A516NKT4</accession>
<gene>
    <name evidence="12" type="ORF">FOH10_13080</name>
</gene>
<dbReference type="Gene3D" id="3.40.50.10990">
    <property type="entry name" value="GTP cyclohydrolase II"/>
    <property type="match status" value="1"/>
</dbReference>
<dbReference type="PANTHER" id="PTHR21327:SF18">
    <property type="entry name" value="3,4-DIHYDROXY-2-BUTANONE 4-PHOSPHATE SYNTHASE"/>
    <property type="match status" value="1"/>
</dbReference>
<dbReference type="Proteomes" id="UP000317039">
    <property type="component" value="Chromosome"/>
</dbReference>
<dbReference type="GO" id="GO:0046872">
    <property type="term" value="F:metal ion binding"/>
    <property type="evidence" value="ECO:0007669"/>
    <property type="project" value="UniProtKB-KW"/>
</dbReference>
<sequence length="312" mass="34412">MTAVPNTGDNFAPHEVRHRFTRRGRTLGVRVFRVSGSGDSGYLFVFGDPGDGCLVRIHSQCLYGEAMGSDSCDCGPELDLALDLIYWERAGVLVYLEQEGRGAGLMVKAAGYAYSQAHRTDTFESYERLGYPHDSRNYDAAIDSLHALGFLHSIKLLTNNPCKVQRLRDAGFRVERIRLYSKPRGPVAAAYLDAKRRRTGFAHGLPASRVWMWLTVAKWGARLAIGCAVAWTAWHAATRLTMNSDAAAAVMAFVLAIASTRVRWSWRSSRPISPAVAARWDAYRAGFRLARHRAPGVNTPADGVARDTAPPM</sequence>
<evidence type="ECO:0000256" key="2">
    <source>
        <dbReference type="ARBA" id="ARBA00004853"/>
    </source>
</evidence>
<feature type="domain" description="GTP cyclohydrolase II" evidence="11">
    <location>
        <begin position="26"/>
        <end position="175"/>
    </location>
</feature>
<keyword evidence="9" id="KW-0342">GTP-binding</keyword>
<dbReference type="GO" id="GO:0008686">
    <property type="term" value="F:3,4-dihydroxy-2-butanone-4-phosphate synthase activity"/>
    <property type="evidence" value="ECO:0007669"/>
    <property type="project" value="TreeGrafter"/>
</dbReference>
<dbReference type="PANTHER" id="PTHR21327">
    <property type="entry name" value="GTP CYCLOHYDROLASE II-RELATED"/>
    <property type="match status" value="1"/>
</dbReference>
<dbReference type="CDD" id="cd00641">
    <property type="entry name" value="GTP_cyclohydro2"/>
    <property type="match status" value="1"/>
</dbReference>
<name>A0A516NKT4_9NOCA</name>
<evidence type="ECO:0000256" key="9">
    <source>
        <dbReference type="ARBA" id="ARBA00023134"/>
    </source>
</evidence>
<evidence type="ECO:0000256" key="6">
    <source>
        <dbReference type="ARBA" id="ARBA00022741"/>
    </source>
</evidence>
<dbReference type="InterPro" id="IPR036144">
    <property type="entry name" value="RibA-like_sf"/>
</dbReference>
<keyword evidence="5" id="KW-0479">Metal-binding</keyword>
<evidence type="ECO:0000256" key="4">
    <source>
        <dbReference type="ARBA" id="ARBA00022619"/>
    </source>
</evidence>
<dbReference type="InterPro" id="IPR000926">
    <property type="entry name" value="RibA"/>
</dbReference>
<evidence type="ECO:0000256" key="1">
    <source>
        <dbReference type="ARBA" id="ARBA00001947"/>
    </source>
</evidence>
<comment type="cofactor">
    <cofactor evidence="1">
        <name>Zn(2+)</name>
        <dbReference type="ChEBI" id="CHEBI:29105"/>
    </cofactor>
</comment>
<evidence type="ECO:0000259" key="11">
    <source>
        <dbReference type="Pfam" id="PF00925"/>
    </source>
</evidence>
<evidence type="ECO:0000256" key="5">
    <source>
        <dbReference type="ARBA" id="ARBA00022723"/>
    </source>
</evidence>
<evidence type="ECO:0000256" key="7">
    <source>
        <dbReference type="ARBA" id="ARBA00022801"/>
    </source>
</evidence>
<keyword evidence="4" id="KW-0686">Riboflavin biosynthesis</keyword>
<dbReference type="EMBL" id="CP041695">
    <property type="protein sequence ID" value="QDP79504.1"/>
    <property type="molecule type" value="Genomic_DNA"/>
</dbReference>
<evidence type="ECO:0000256" key="3">
    <source>
        <dbReference type="ARBA" id="ARBA00012762"/>
    </source>
</evidence>
<comment type="catalytic activity">
    <reaction evidence="10">
        <text>GTP + 4 H2O = 2,5-diamino-6-hydroxy-4-(5-phosphoribosylamino)-pyrimidine + formate + 2 phosphate + 3 H(+)</text>
        <dbReference type="Rhea" id="RHEA:23704"/>
        <dbReference type="ChEBI" id="CHEBI:15377"/>
        <dbReference type="ChEBI" id="CHEBI:15378"/>
        <dbReference type="ChEBI" id="CHEBI:15740"/>
        <dbReference type="ChEBI" id="CHEBI:37565"/>
        <dbReference type="ChEBI" id="CHEBI:43474"/>
        <dbReference type="ChEBI" id="CHEBI:58614"/>
        <dbReference type="EC" id="3.5.4.25"/>
    </reaction>
</comment>
<dbReference type="GO" id="GO:0005829">
    <property type="term" value="C:cytosol"/>
    <property type="evidence" value="ECO:0007669"/>
    <property type="project" value="TreeGrafter"/>
</dbReference>
<dbReference type="GO" id="GO:0005525">
    <property type="term" value="F:GTP binding"/>
    <property type="evidence" value="ECO:0007669"/>
    <property type="project" value="UniProtKB-KW"/>
</dbReference>
<keyword evidence="6" id="KW-0547">Nucleotide-binding</keyword>
<proteinExistence type="predicted"/>
<keyword evidence="8" id="KW-0862">Zinc</keyword>
<dbReference type="KEGG" id="nod:FOH10_13080"/>
<dbReference type="EC" id="3.5.4.25" evidence="3"/>
<organism evidence="12 13">
    <name type="scientific">Nocardia otitidiscaviarum</name>
    <dbReference type="NCBI Taxonomy" id="1823"/>
    <lineage>
        <taxon>Bacteria</taxon>
        <taxon>Bacillati</taxon>
        <taxon>Actinomycetota</taxon>
        <taxon>Actinomycetes</taxon>
        <taxon>Mycobacteriales</taxon>
        <taxon>Nocardiaceae</taxon>
        <taxon>Nocardia</taxon>
    </lineage>
</organism>
<dbReference type="AlphaFoldDB" id="A0A516NKT4"/>
<comment type="pathway">
    <text evidence="2">Cofactor biosynthesis; riboflavin biosynthesis; 5-amino-6-(D-ribitylamino)uracil from GTP: step 1/4.</text>
</comment>
<evidence type="ECO:0000313" key="12">
    <source>
        <dbReference type="EMBL" id="QDP79504.1"/>
    </source>
</evidence>
<evidence type="ECO:0000256" key="8">
    <source>
        <dbReference type="ARBA" id="ARBA00022833"/>
    </source>
</evidence>
<reference evidence="12 13" key="1">
    <citation type="submission" date="2019-07" db="EMBL/GenBank/DDBJ databases">
        <title>Complete Genome Sequence and Methylome Analysis of Nocardia otitidis-caviarum NEB252.</title>
        <authorList>
            <person name="Fomenkov A."/>
            <person name="Anton B.P."/>
            <person name="Vincze T."/>
            <person name="Roberts R.J."/>
        </authorList>
    </citation>
    <scope>NUCLEOTIDE SEQUENCE [LARGE SCALE GENOMIC DNA]</scope>
    <source>
        <strain evidence="12 13">NEB252</strain>
    </source>
</reference>
<dbReference type="InterPro" id="IPR032677">
    <property type="entry name" value="GTP_cyclohydro_II"/>
</dbReference>
<evidence type="ECO:0000313" key="13">
    <source>
        <dbReference type="Proteomes" id="UP000317039"/>
    </source>
</evidence>
<dbReference type="GO" id="GO:0003935">
    <property type="term" value="F:GTP cyclohydrolase II activity"/>
    <property type="evidence" value="ECO:0007669"/>
    <property type="project" value="UniProtKB-EC"/>
</dbReference>
<protein>
    <recommendedName>
        <fullName evidence="3">GTP cyclohydrolase II</fullName>
        <ecNumber evidence="3">3.5.4.25</ecNumber>
    </recommendedName>
</protein>
<keyword evidence="7 12" id="KW-0378">Hydrolase</keyword>
<dbReference type="UniPathway" id="UPA00275"/>
<dbReference type="SUPFAM" id="SSF142695">
    <property type="entry name" value="RibA-like"/>
    <property type="match status" value="1"/>
</dbReference>
<dbReference type="Pfam" id="PF00925">
    <property type="entry name" value="GTP_cyclohydro2"/>
    <property type="match status" value="1"/>
</dbReference>
<evidence type="ECO:0000256" key="10">
    <source>
        <dbReference type="ARBA" id="ARBA00049295"/>
    </source>
</evidence>
<dbReference type="GO" id="GO:0009231">
    <property type="term" value="P:riboflavin biosynthetic process"/>
    <property type="evidence" value="ECO:0007669"/>
    <property type="project" value="UniProtKB-UniPathway"/>
</dbReference>